<dbReference type="AlphaFoldDB" id="A0AA39TJ08"/>
<proteinExistence type="predicted"/>
<sequence length="221" mass="25222">MKTVNLREFALIFHKEKQRKSHISLKLLSVDPAPNSCGLALSKADLSGWEFHRSLYRKQVDRVESGEDLKEAIPGYASKAKNKDIKTIFEDFNRIIVANDIHGVIIGKNNPNKYPESAKMSEELANSMPPNVILTQQGHILAFYIFEISSFLDKLKSGEEISEMEWAKVREDPYVNLTPQEEKLNLSTRNKYVKSMRIADTLAAALLINPWNGFCDHWKKS</sequence>
<reference evidence="1" key="2">
    <citation type="submission" date="2023-06" db="EMBL/GenBank/DDBJ databases">
        <authorList>
            <person name="Swenson N.G."/>
            <person name="Wegrzyn J.L."/>
            <person name="Mcevoy S.L."/>
        </authorList>
    </citation>
    <scope>NUCLEOTIDE SEQUENCE</scope>
    <source>
        <strain evidence="1">NS2018</strain>
        <tissue evidence="1">Leaf</tissue>
    </source>
</reference>
<organism evidence="1 2">
    <name type="scientific">Acer saccharum</name>
    <name type="common">Sugar maple</name>
    <dbReference type="NCBI Taxonomy" id="4024"/>
    <lineage>
        <taxon>Eukaryota</taxon>
        <taxon>Viridiplantae</taxon>
        <taxon>Streptophyta</taxon>
        <taxon>Embryophyta</taxon>
        <taxon>Tracheophyta</taxon>
        <taxon>Spermatophyta</taxon>
        <taxon>Magnoliopsida</taxon>
        <taxon>eudicotyledons</taxon>
        <taxon>Gunneridae</taxon>
        <taxon>Pentapetalae</taxon>
        <taxon>rosids</taxon>
        <taxon>malvids</taxon>
        <taxon>Sapindales</taxon>
        <taxon>Sapindaceae</taxon>
        <taxon>Hippocastanoideae</taxon>
        <taxon>Acereae</taxon>
        <taxon>Acer</taxon>
    </lineage>
</organism>
<protein>
    <submittedName>
        <fullName evidence="1">Uncharacterized protein</fullName>
    </submittedName>
</protein>
<evidence type="ECO:0000313" key="2">
    <source>
        <dbReference type="Proteomes" id="UP001168877"/>
    </source>
</evidence>
<comment type="caution">
    <text evidence="1">The sequence shown here is derived from an EMBL/GenBank/DDBJ whole genome shotgun (WGS) entry which is preliminary data.</text>
</comment>
<dbReference type="EMBL" id="JAUESC010000001">
    <property type="protein sequence ID" value="KAK0608929.1"/>
    <property type="molecule type" value="Genomic_DNA"/>
</dbReference>
<gene>
    <name evidence="1" type="ORF">LWI29_038175</name>
</gene>
<accession>A0AA39TJ08</accession>
<keyword evidence="2" id="KW-1185">Reference proteome</keyword>
<name>A0AA39TJ08_ACESA</name>
<dbReference type="Proteomes" id="UP001168877">
    <property type="component" value="Unassembled WGS sequence"/>
</dbReference>
<reference evidence="1" key="1">
    <citation type="journal article" date="2022" name="Plant J.">
        <title>Strategies of tolerance reflected in two North American maple genomes.</title>
        <authorList>
            <person name="McEvoy S.L."/>
            <person name="Sezen U.U."/>
            <person name="Trouern-Trend A."/>
            <person name="McMahon S.M."/>
            <person name="Schaberg P.G."/>
            <person name="Yang J."/>
            <person name="Wegrzyn J.L."/>
            <person name="Swenson N.G."/>
        </authorList>
    </citation>
    <scope>NUCLEOTIDE SEQUENCE</scope>
    <source>
        <strain evidence="1">NS2018</strain>
    </source>
</reference>
<evidence type="ECO:0000313" key="1">
    <source>
        <dbReference type="EMBL" id="KAK0608929.1"/>
    </source>
</evidence>